<feature type="chain" id="PRO_5028971744" description="X-X-X-Leu-X-X-Gly heptad repeat-containing protein" evidence="1">
    <location>
        <begin position="29"/>
        <end position="751"/>
    </location>
</feature>
<dbReference type="Gene3D" id="1.10.287.1490">
    <property type="match status" value="1"/>
</dbReference>
<dbReference type="Proteomes" id="UP000515960">
    <property type="component" value="Chromosome"/>
</dbReference>
<evidence type="ECO:0000313" key="2">
    <source>
        <dbReference type="EMBL" id="QNL43454.1"/>
    </source>
</evidence>
<protein>
    <recommendedName>
        <fullName evidence="4">X-X-X-Leu-X-X-Gly heptad repeat-containing protein</fullName>
    </recommendedName>
</protein>
<proteinExistence type="predicted"/>
<gene>
    <name evidence="2" type="ORF">H8790_08120</name>
</gene>
<name>A0A7G9B1M3_9FIRM</name>
<evidence type="ECO:0000313" key="3">
    <source>
        <dbReference type="Proteomes" id="UP000515960"/>
    </source>
</evidence>
<sequence>MNTQYKPRRILAAATAAAMAFAIVPAAAAEPISDGVTPTYDEAYYATVDYYGNLTEGSMVKSYITNGVSTLTDYGQYDEVKNLTNDVEAVSRDGKTTFDFGSSVPSHFYFEGKTTAPFQQLPWTLTISYRLNGVPTRAEELYGKTGEVEINVDAIPNGSASEYARNNYTLEAMALFNQDDILSLEAPGAQVQLIGNLRAVLFLALPGEEQHFTIRVGAEDFSFDGMTFLMVPATLSQLSQIADLSDKADDLEDSYNKLNTSLDTLLGALDGMSGSLYATAEGLDELNSARDVISSGKGQVYDDLDGVIASLGDLETSLTPASGHITYAKDTLTKAKGSLSDLDKTMLEVQGDLKDIKSLLSDLKGDFSDGQNLADDLKTDLNRLDRSISKLKTSLNSVGSMADTAIGQQVVELPTAEGTVKVTVAELQETLGSAAQLYQAYLQAQANPDAPFTGEFSEFITYYLAQKAMAEAAAAGQEITLEQAIAAVSGQSAQLYQLWTMRDEFEQEMASAGTLKSGLSQIASDTSDLLDKLQGFRSSYADDLLEAVLKHGESAAGLGATLADRAGALISEADDLYKVLDEAEPEAQEALSDAAALLDAMTNSLSAMKAFAEDAQALLKESGSLLDEGTRKTLEGLAATLRKAAGSVSSTRDIRSAKDSISDIIEDTWNEYRGETSNLLLMDADAEAVSMTSEQNPSPSSIQVLIRSQEIKEAEQEETEQEENTADKGTFWSRLGQMLSDFWVGLTRIFR</sequence>
<reference evidence="2 3" key="1">
    <citation type="submission" date="2020-08" db="EMBL/GenBank/DDBJ databases">
        <authorList>
            <person name="Liu C."/>
            <person name="Sun Q."/>
        </authorList>
    </citation>
    <scope>NUCLEOTIDE SEQUENCE [LARGE SCALE GENOMIC DNA]</scope>
    <source>
        <strain evidence="2 3">NSJ-62</strain>
    </source>
</reference>
<dbReference type="RefSeq" id="WP_187332045.1">
    <property type="nucleotide sequence ID" value="NZ_CP060490.1"/>
</dbReference>
<evidence type="ECO:0008006" key="4">
    <source>
        <dbReference type="Google" id="ProtNLM"/>
    </source>
</evidence>
<accession>A0A7G9B1M3</accession>
<dbReference type="KEGG" id="ohi:H8790_08120"/>
<organism evidence="2 3">
    <name type="scientific">Oscillibacter hominis</name>
    <dbReference type="NCBI Taxonomy" id="2763056"/>
    <lineage>
        <taxon>Bacteria</taxon>
        <taxon>Bacillati</taxon>
        <taxon>Bacillota</taxon>
        <taxon>Clostridia</taxon>
        <taxon>Eubacteriales</taxon>
        <taxon>Oscillospiraceae</taxon>
        <taxon>Oscillibacter</taxon>
    </lineage>
</organism>
<dbReference type="AlphaFoldDB" id="A0A7G9B1M3"/>
<dbReference type="EMBL" id="CP060490">
    <property type="protein sequence ID" value="QNL43454.1"/>
    <property type="molecule type" value="Genomic_DNA"/>
</dbReference>
<feature type="signal peptide" evidence="1">
    <location>
        <begin position="1"/>
        <end position="28"/>
    </location>
</feature>
<dbReference type="SUPFAM" id="SSF58100">
    <property type="entry name" value="Bacterial hemolysins"/>
    <property type="match status" value="1"/>
</dbReference>
<keyword evidence="1" id="KW-0732">Signal</keyword>
<keyword evidence="3" id="KW-1185">Reference proteome</keyword>
<evidence type="ECO:0000256" key="1">
    <source>
        <dbReference type="SAM" id="SignalP"/>
    </source>
</evidence>